<organism evidence="3 4">
    <name type="scientific">Ridgeia piscesae</name>
    <name type="common">Tubeworm</name>
    <dbReference type="NCBI Taxonomy" id="27915"/>
    <lineage>
        <taxon>Eukaryota</taxon>
        <taxon>Metazoa</taxon>
        <taxon>Spiralia</taxon>
        <taxon>Lophotrochozoa</taxon>
        <taxon>Annelida</taxon>
        <taxon>Polychaeta</taxon>
        <taxon>Sedentaria</taxon>
        <taxon>Canalipalpata</taxon>
        <taxon>Sabellida</taxon>
        <taxon>Siboglinidae</taxon>
        <taxon>Ridgeia</taxon>
    </lineage>
</organism>
<dbReference type="Pfam" id="PF13768">
    <property type="entry name" value="VWA_3"/>
    <property type="match status" value="1"/>
</dbReference>
<protein>
    <recommendedName>
        <fullName evidence="2">VWFA domain-containing protein</fullName>
    </recommendedName>
</protein>
<keyword evidence="4" id="KW-1185">Reference proteome</keyword>
<dbReference type="SMART" id="SM00327">
    <property type="entry name" value="VWA"/>
    <property type="match status" value="1"/>
</dbReference>
<gene>
    <name evidence="3" type="ORF">NP493_123g01037</name>
</gene>
<dbReference type="PANTHER" id="PTHR14343:SF5">
    <property type="entry name" value="DUF4537 DOMAIN-CONTAINING PROTEIN"/>
    <property type="match status" value="1"/>
</dbReference>
<dbReference type="Pfam" id="PF15057">
    <property type="entry name" value="DUF4537"/>
    <property type="match status" value="1"/>
</dbReference>
<feature type="compositionally biased region" description="Low complexity" evidence="1">
    <location>
        <begin position="798"/>
        <end position="808"/>
    </location>
</feature>
<dbReference type="InterPro" id="IPR032770">
    <property type="entry name" value="DUF4537"/>
</dbReference>
<reference evidence="3" key="1">
    <citation type="journal article" date="2023" name="Mol. Biol. Evol.">
        <title>Third-Generation Sequencing Reveals the Adaptive Role of the Epigenome in Three Deep-Sea Polychaetes.</title>
        <authorList>
            <person name="Perez M."/>
            <person name="Aroh O."/>
            <person name="Sun Y."/>
            <person name="Lan Y."/>
            <person name="Juniper S.K."/>
            <person name="Young C.R."/>
            <person name="Angers B."/>
            <person name="Qian P.Y."/>
        </authorList>
    </citation>
    <scope>NUCLEOTIDE SEQUENCE</scope>
    <source>
        <strain evidence="3">R07B-5</strain>
    </source>
</reference>
<dbReference type="InterPro" id="IPR036465">
    <property type="entry name" value="vWFA_dom_sf"/>
</dbReference>
<accession>A0AAD9P640</accession>
<feature type="compositionally biased region" description="Basic and acidic residues" evidence="1">
    <location>
        <begin position="778"/>
        <end position="797"/>
    </location>
</feature>
<feature type="region of interest" description="Disordered" evidence="1">
    <location>
        <begin position="632"/>
        <end position="653"/>
    </location>
</feature>
<comment type="caution">
    <text evidence="3">The sequence shown here is derived from an EMBL/GenBank/DDBJ whole genome shotgun (WGS) entry which is preliminary data.</text>
</comment>
<dbReference type="Gene3D" id="3.40.50.410">
    <property type="entry name" value="von Willebrand factor, type A domain"/>
    <property type="match status" value="1"/>
</dbReference>
<dbReference type="EMBL" id="JAODUO010000123">
    <property type="protein sequence ID" value="KAK2188739.1"/>
    <property type="molecule type" value="Genomic_DNA"/>
</dbReference>
<evidence type="ECO:0000259" key="2">
    <source>
        <dbReference type="PROSITE" id="PS50234"/>
    </source>
</evidence>
<evidence type="ECO:0000256" key="1">
    <source>
        <dbReference type="SAM" id="MobiDB-lite"/>
    </source>
</evidence>
<dbReference type="SUPFAM" id="SSF53300">
    <property type="entry name" value="vWA-like"/>
    <property type="match status" value="1"/>
</dbReference>
<dbReference type="Gene3D" id="2.30.30.140">
    <property type="match status" value="1"/>
</dbReference>
<dbReference type="InterPro" id="IPR002035">
    <property type="entry name" value="VWF_A"/>
</dbReference>
<feature type="domain" description="VWFA" evidence="2">
    <location>
        <begin position="22"/>
        <end position="193"/>
    </location>
</feature>
<sequence length="848" mass="98017">MTSAMMSQQEQPTLFGQIHERNVTFCIDTSGSMYNALDAVKEHLLEALQDRALSGNESKFNLIDFNTEVTQWSDRMVKCTPQTAAVARQWIQKLAPKTGTNTLDALLTAFSDPDCDAIYLVTDGLPDQSPVEILDHVAYASRNRPVHCFYIQDGTPDAEATEFLQDLAMETYGSFHMITIAQHGSIERITASVQSRHDSRTHHSHIGRRGVPVQSKTLQHLCDGAGSLLIGTKVFARRQDDGYFYIGTVKSQVMVNKFLVEFDACKRGKYKVTQYQETFVHDIISQDDALRHSILPADKVLAPLEPEGEKYAPGVVIDGQEKRESTGGPLDRELVVSFHNGRTATVTHNTAAWIPPLLHQRITFELQLPQKVRREFADQDCYPEENYPGYPTSGPIANPEQYQEYAPTWVPHDGPVGFPGRRLYRYPYYTPKYPIFYKHQPKPSVVKCDDMDNVIPGTDMTKMELYEKVNGLLEQHEAMLNGIQDGEKERMLKKRETLRESSLRKSDKSVTFESLPKDVDEEREHDKLDSGLGSLVTDYDLDDLDDLDIPDWNTRDVGVETDSSLFYDHRPLSRGGDRRPFSAGRPPWKYWKQAPAPSLLESNHYGPYRYVEWVHSMGQYVDTFARYKTADPLNGFAPHPPSQQKPEKQGEGREIGEVLGLRYADKEMKDDQRRDFRRQHILERREGLVRKREENATMESLMNDQHRERIRHQRQREARKLINQQLRERVAENQGVEMGRDDRRLQALRARREQREALQSNQKEELEITIANRRATREQRAQGRWDSVNEQHTEEARQYQARDQQRQTATKARIEHFHRLEDEAQKRKELNRQVKDQHMAMYRSQVLP</sequence>
<evidence type="ECO:0000313" key="3">
    <source>
        <dbReference type="EMBL" id="KAK2188739.1"/>
    </source>
</evidence>
<feature type="region of interest" description="Disordered" evidence="1">
    <location>
        <begin position="496"/>
        <end position="528"/>
    </location>
</feature>
<dbReference type="PANTHER" id="PTHR14343">
    <property type="entry name" value="VWFA DOMAIN-CONTAINING PROTEIN"/>
    <property type="match status" value="1"/>
</dbReference>
<name>A0AAD9P640_RIDPI</name>
<dbReference type="PROSITE" id="PS50234">
    <property type="entry name" value="VWFA"/>
    <property type="match status" value="1"/>
</dbReference>
<evidence type="ECO:0000313" key="4">
    <source>
        <dbReference type="Proteomes" id="UP001209878"/>
    </source>
</evidence>
<dbReference type="AlphaFoldDB" id="A0AAD9P640"/>
<dbReference type="Proteomes" id="UP001209878">
    <property type="component" value="Unassembled WGS sequence"/>
</dbReference>
<feature type="region of interest" description="Disordered" evidence="1">
    <location>
        <begin position="778"/>
        <end position="808"/>
    </location>
</feature>
<proteinExistence type="predicted"/>